<dbReference type="PANTHER" id="PTHR22966:SF61">
    <property type="entry name" value="2-AMINOETHANETHIOL DIOXYGENASE"/>
    <property type="match status" value="1"/>
</dbReference>
<evidence type="ECO:0000313" key="4">
    <source>
        <dbReference type="EMBL" id="KAJ9580222.1"/>
    </source>
</evidence>
<dbReference type="InterPro" id="IPR011051">
    <property type="entry name" value="RmlC_Cupin_sf"/>
</dbReference>
<dbReference type="PANTHER" id="PTHR22966">
    <property type="entry name" value="2-AMINOETHANETHIOL DIOXYGENASE"/>
    <property type="match status" value="1"/>
</dbReference>
<dbReference type="CDD" id="cd20289">
    <property type="entry name" value="cupin_ADO"/>
    <property type="match status" value="1"/>
</dbReference>
<comment type="caution">
    <text evidence="4">The sequence shown here is derived from an EMBL/GenBank/DDBJ whole genome shotgun (WGS) entry which is preliminary data.</text>
</comment>
<evidence type="ECO:0000313" key="5">
    <source>
        <dbReference type="Proteomes" id="UP001233999"/>
    </source>
</evidence>
<dbReference type="Pfam" id="PF07847">
    <property type="entry name" value="PCO_ADO"/>
    <property type="match status" value="1"/>
</dbReference>
<gene>
    <name evidence="4" type="ORF">L9F63_004122</name>
</gene>
<organism evidence="4 5">
    <name type="scientific">Diploptera punctata</name>
    <name type="common">Pacific beetle cockroach</name>
    <dbReference type="NCBI Taxonomy" id="6984"/>
    <lineage>
        <taxon>Eukaryota</taxon>
        <taxon>Metazoa</taxon>
        <taxon>Ecdysozoa</taxon>
        <taxon>Arthropoda</taxon>
        <taxon>Hexapoda</taxon>
        <taxon>Insecta</taxon>
        <taxon>Pterygota</taxon>
        <taxon>Neoptera</taxon>
        <taxon>Polyneoptera</taxon>
        <taxon>Dictyoptera</taxon>
        <taxon>Blattodea</taxon>
        <taxon>Blaberoidea</taxon>
        <taxon>Blaberidae</taxon>
        <taxon>Diplopterinae</taxon>
        <taxon>Diploptera</taxon>
    </lineage>
</organism>
<protein>
    <recommendedName>
        <fullName evidence="6">2-aminoethanethiol dioxygenase</fullName>
    </recommendedName>
</protein>
<dbReference type="Gene3D" id="2.60.120.10">
    <property type="entry name" value="Jelly Rolls"/>
    <property type="match status" value="1"/>
</dbReference>
<dbReference type="GO" id="GO:0046872">
    <property type="term" value="F:metal ion binding"/>
    <property type="evidence" value="ECO:0007669"/>
    <property type="project" value="UniProtKB-KW"/>
</dbReference>
<dbReference type="GO" id="GO:0016702">
    <property type="term" value="F:oxidoreductase activity, acting on single donors with incorporation of molecular oxygen, incorporation of two atoms of oxygen"/>
    <property type="evidence" value="ECO:0007669"/>
    <property type="project" value="InterPro"/>
</dbReference>
<evidence type="ECO:0000256" key="1">
    <source>
        <dbReference type="ARBA" id="ARBA00022723"/>
    </source>
</evidence>
<keyword evidence="5" id="KW-1185">Reference proteome</keyword>
<evidence type="ECO:0000256" key="3">
    <source>
        <dbReference type="ARBA" id="ARBA00023004"/>
    </source>
</evidence>
<name>A0AAD7ZH60_DIPPU</name>
<proteinExistence type="predicted"/>
<dbReference type="EMBL" id="JASPKZ010008355">
    <property type="protein sequence ID" value="KAJ9580222.1"/>
    <property type="molecule type" value="Genomic_DNA"/>
</dbReference>
<keyword evidence="3" id="KW-0408">Iron</keyword>
<keyword evidence="2" id="KW-0560">Oxidoreductase</keyword>
<dbReference type="InterPro" id="IPR012864">
    <property type="entry name" value="PCO/ADO"/>
</dbReference>
<accession>A0AAD7ZH60</accession>
<dbReference type="AlphaFoldDB" id="A0AAD7ZH60"/>
<feature type="non-terminal residue" evidence="4">
    <location>
        <position position="1"/>
    </location>
</feature>
<evidence type="ECO:0008006" key="6">
    <source>
        <dbReference type="Google" id="ProtNLM"/>
    </source>
</evidence>
<reference evidence="4" key="1">
    <citation type="journal article" date="2023" name="IScience">
        <title>Live-bearing cockroach genome reveals convergent evolutionary mechanisms linked to viviparity in insects and beyond.</title>
        <authorList>
            <person name="Fouks B."/>
            <person name="Harrison M.C."/>
            <person name="Mikhailova A.A."/>
            <person name="Marchal E."/>
            <person name="English S."/>
            <person name="Carruthers M."/>
            <person name="Jennings E.C."/>
            <person name="Chiamaka E.L."/>
            <person name="Frigard R.A."/>
            <person name="Pippel M."/>
            <person name="Attardo G.M."/>
            <person name="Benoit J.B."/>
            <person name="Bornberg-Bauer E."/>
            <person name="Tobe S.S."/>
        </authorList>
    </citation>
    <scope>NUCLEOTIDE SEQUENCE</scope>
    <source>
        <strain evidence="4">Stay&amp;Tobe</strain>
    </source>
</reference>
<keyword evidence="1" id="KW-0479">Metal-binding</keyword>
<dbReference type="SUPFAM" id="SSF51182">
    <property type="entry name" value="RmlC-like cupins"/>
    <property type="match status" value="1"/>
</dbReference>
<sequence>MSVSKFQENFDKLKLLANQLTAADVNLNLEKLKLVRHKGRSPPVTYINIYEDPHVTIGIFVLKPGEKLPLHDHPQMYGILKVIAGTARIQSYTVVKKSLPCTENILSLLEDRFANRLSAIKLPEETVNEKSNACFLTPDERNIHEIHSVNGFAAFLDILSPPYDSTDEGERTCHYYKEEKTNSAGESCTTILATIPSPPEYWNDTAMYEGPRISYLMMAVRLRSSNYVKKSY</sequence>
<dbReference type="InterPro" id="IPR014710">
    <property type="entry name" value="RmlC-like_jellyroll"/>
</dbReference>
<evidence type="ECO:0000256" key="2">
    <source>
        <dbReference type="ARBA" id="ARBA00023002"/>
    </source>
</evidence>
<dbReference type="Proteomes" id="UP001233999">
    <property type="component" value="Unassembled WGS sequence"/>
</dbReference>
<dbReference type="GO" id="GO:0005739">
    <property type="term" value="C:mitochondrion"/>
    <property type="evidence" value="ECO:0007669"/>
    <property type="project" value="TreeGrafter"/>
</dbReference>
<reference evidence="4" key="2">
    <citation type="submission" date="2023-05" db="EMBL/GenBank/DDBJ databases">
        <authorList>
            <person name="Fouks B."/>
        </authorList>
    </citation>
    <scope>NUCLEOTIDE SEQUENCE</scope>
    <source>
        <strain evidence="4">Stay&amp;Tobe</strain>
        <tissue evidence="4">Testes</tissue>
    </source>
</reference>